<dbReference type="GO" id="GO:0005777">
    <property type="term" value="C:peroxisome"/>
    <property type="evidence" value="ECO:0007669"/>
    <property type="project" value="TreeGrafter"/>
</dbReference>
<comment type="caution">
    <text evidence="3">The sequence shown here is derived from an EMBL/GenBank/DDBJ whole genome shotgun (WGS) entry which is preliminary data.</text>
</comment>
<dbReference type="GO" id="GO:0034271">
    <property type="term" value="C:phosphatidylinositol 3-kinase complex, class III, type I"/>
    <property type="evidence" value="ECO:0007669"/>
    <property type="project" value="TreeGrafter"/>
</dbReference>
<dbReference type="GO" id="GO:0006897">
    <property type="term" value="P:endocytosis"/>
    <property type="evidence" value="ECO:0007669"/>
    <property type="project" value="TreeGrafter"/>
</dbReference>
<reference evidence="3 4" key="1">
    <citation type="journal article" date="2011" name="Genome Res.">
        <title>Phylogeny-wide analysis of social amoeba genomes highlights ancient origins for complex intercellular communication.</title>
        <authorList>
            <person name="Heidel A.J."/>
            <person name="Lawal H.M."/>
            <person name="Felder M."/>
            <person name="Schilde C."/>
            <person name="Helps N.R."/>
            <person name="Tunggal B."/>
            <person name="Rivero F."/>
            <person name="John U."/>
            <person name="Schleicher M."/>
            <person name="Eichinger L."/>
            <person name="Platzer M."/>
            <person name="Noegel A.A."/>
            <person name="Schaap P."/>
            <person name="Gloeckner G."/>
        </authorList>
    </citation>
    <scope>NUCLEOTIDE SEQUENCE [LARGE SCALE GENOMIC DNA]</scope>
    <source>
        <strain evidence="4">ATCC 26659 / Pp 5 / PN500</strain>
    </source>
</reference>
<feature type="compositionally biased region" description="Acidic residues" evidence="1">
    <location>
        <begin position="467"/>
        <end position="477"/>
    </location>
</feature>
<dbReference type="Pfam" id="PF00613">
    <property type="entry name" value="PI3Ka"/>
    <property type="match status" value="1"/>
</dbReference>
<dbReference type="GO" id="GO:0016303">
    <property type="term" value="F:1-phosphatidylinositol-3-kinase activity"/>
    <property type="evidence" value="ECO:0007669"/>
    <property type="project" value="TreeGrafter"/>
</dbReference>
<evidence type="ECO:0000256" key="1">
    <source>
        <dbReference type="SAM" id="MobiDB-lite"/>
    </source>
</evidence>
<dbReference type="SUPFAM" id="SSF56112">
    <property type="entry name" value="Protein kinase-like (PK-like)"/>
    <property type="match status" value="1"/>
</dbReference>
<dbReference type="InterPro" id="IPR015433">
    <property type="entry name" value="PI3/4_kinase"/>
</dbReference>
<dbReference type="Gene3D" id="1.25.40.70">
    <property type="entry name" value="Phosphatidylinositol 3-kinase, accessory domain (PIK)"/>
    <property type="match status" value="1"/>
</dbReference>
<dbReference type="PANTHER" id="PTHR10048:SF66">
    <property type="entry name" value="PHOSPHATIDYLINOSITOL 3-KINASE"/>
    <property type="match status" value="1"/>
</dbReference>
<proteinExistence type="predicted"/>
<dbReference type="InParanoid" id="D3BQ21"/>
<dbReference type="GO" id="GO:0048015">
    <property type="term" value="P:phosphatidylinositol-mediated signaling"/>
    <property type="evidence" value="ECO:0007669"/>
    <property type="project" value="TreeGrafter"/>
</dbReference>
<dbReference type="AlphaFoldDB" id="D3BQ21"/>
<feature type="domain" description="PIK helical" evidence="2">
    <location>
        <begin position="1"/>
        <end position="157"/>
    </location>
</feature>
<sequence>MYFEGHSQWILKLLESIDWKHLSDEKVESILKLVHSNHKRSMSCSHLMCSSSCKATIDTKDVFPLLDERMTHSSIREFAVNQLSSITDDDLILYIPQLVYFLRFETYNSKLKEFLFRRSRESKIIAHYDIRYPVNPLYRIKSIDKSRAKIKDSATKPVKLTFNCVNVETNEERQMDLIFKKDDVRKDRVILNIISIMTKILKENIDPFLQIKNRKVENDFEDFLEAVGYKDSKKLVTLVDSPELESVLKLMRPHSDLVQFLLVEKDHLSIENRIRLEQQKYIDENLLDTESNILASSKKKMLDHLHSIYANAYNEMVNMQKAEIHHILSSIITYTVLPYGSEFGFIEVVQDAETLYDIYGDPKITSLKINEYLKKHNPSHRLHEVNTTFRNSMAVQRDTYKQKFIDSVHKTKKTYAPYFTDATTQILWSSYGVISSYASICKQKLIQLIPQQSPAAMTIVEGQTGEKEEEEEAEAEVVDERDRDRETNEDQKEVEHEEFNYHYQNLSQSFSEYEANADNIELIPTVNPIPFTTTTTTTTSTTAATTFHNFNDYLNDQQDISLYPTLESSNISDCLDY</sequence>
<name>D3BQ21_HETP5</name>
<evidence type="ECO:0000313" key="4">
    <source>
        <dbReference type="Proteomes" id="UP000001396"/>
    </source>
</evidence>
<dbReference type="PANTHER" id="PTHR10048">
    <property type="entry name" value="PHOSPHATIDYLINOSITOL KINASE"/>
    <property type="match status" value="1"/>
</dbReference>
<organism evidence="3 4">
    <name type="scientific">Heterostelium pallidum (strain ATCC 26659 / Pp 5 / PN500)</name>
    <name type="common">Cellular slime mold</name>
    <name type="synonym">Polysphondylium pallidum</name>
    <dbReference type="NCBI Taxonomy" id="670386"/>
    <lineage>
        <taxon>Eukaryota</taxon>
        <taxon>Amoebozoa</taxon>
        <taxon>Evosea</taxon>
        <taxon>Eumycetozoa</taxon>
        <taxon>Dictyostelia</taxon>
        <taxon>Acytosteliales</taxon>
        <taxon>Acytosteliaceae</taxon>
        <taxon>Heterostelium</taxon>
    </lineage>
</organism>
<feature type="region of interest" description="Disordered" evidence="1">
    <location>
        <begin position="462"/>
        <end position="495"/>
    </location>
</feature>
<keyword evidence="4" id="KW-1185">Reference proteome</keyword>
<dbReference type="InterPro" id="IPR042236">
    <property type="entry name" value="PI3K_accessory_sf"/>
</dbReference>
<dbReference type="SUPFAM" id="SSF48371">
    <property type="entry name" value="ARM repeat"/>
    <property type="match status" value="1"/>
</dbReference>
<dbReference type="EMBL" id="ADBJ01000047">
    <property type="protein sequence ID" value="EFA76572.1"/>
    <property type="molecule type" value="Genomic_DNA"/>
</dbReference>
<dbReference type="STRING" id="670386.D3BQ21"/>
<accession>D3BQ21</accession>
<dbReference type="RefSeq" id="XP_020428704.1">
    <property type="nucleotide sequence ID" value="XM_020581119.1"/>
</dbReference>
<dbReference type="GeneID" id="31365812"/>
<dbReference type="InterPro" id="IPR011009">
    <property type="entry name" value="Kinase-like_dom_sf"/>
</dbReference>
<dbReference type="GO" id="GO:0000045">
    <property type="term" value="P:autophagosome assembly"/>
    <property type="evidence" value="ECO:0007669"/>
    <property type="project" value="TreeGrafter"/>
</dbReference>
<feature type="compositionally biased region" description="Basic and acidic residues" evidence="1">
    <location>
        <begin position="478"/>
        <end position="495"/>
    </location>
</feature>
<gene>
    <name evidence="3" type="ORF">PPL_10341</name>
</gene>
<evidence type="ECO:0000313" key="3">
    <source>
        <dbReference type="EMBL" id="EFA76572.1"/>
    </source>
</evidence>
<protein>
    <recommendedName>
        <fullName evidence="2">PIK helical domain-containing protein</fullName>
    </recommendedName>
</protein>
<dbReference type="Proteomes" id="UP000001396">
    <property type="component" value="Unassembled WGS sequence"/>
</dbReference>
<evidence type="ECO:0000259" key="2">
    <source>
        <dbReference type="PROSITE" id="PS51545"/>
    </source>
</evidence>
<dbReference type="PROSITE" id="PS51545">
    <property type="entry name" value="PIK_HELICAL"/>
    <property type="match status" value="1"/>
</dbReference>
<dbReference type="InterPro" id="IPR001263">
    <property type="entry name" value="PI3K_accessory_dom"/>
</dbReference>
<dbReference type="InterPro" id="IPR016024">
    <property type="entry name" value="ARM-type_fold"/>
</dbReference>
<dbReference type="GO" id="GO:0034272">
    <property type="term" value="C:phosphatidylinositol 3-kinase complex, class III, type II"/>
    <property type="evidence" value="ECO:0007669"/>
    <property type="project" value="TreeGrafter"/>
</dbReference>
<dbReference type="GO" id="GO:0000407">
    <property type="term" value="C:phagophore assembly site"/>
    <property type="evidence" value="ECO:0007669"/>
    <property type="project" value="TreeGrafter"/>
</dbReference>
<dbReference type="GO" id="GO:0005768">
    <property type="term" value="C:endosome"/>
    <property type="evidence" value="ECO:0007669"/>
    <property type="project" value="TreeGrafter"/>
</dbReference>